<dbReference type="GO" id="GO:0003700">
    <property type="term" value="F:DNA-binding transcription factor activity"/>
    <property type="evidence" value="ECO:0007669"/>
    <property type="project" value="TreeGrafter"/>
</dbReference>
<proteinExistence type="predicted"/>
<evidence type="ECO:0000256" key="3">
    <source>
        <dbReference type="ARBA" id="ARBA00023163"/>
    </source>
</evidence>
<dbReference type="InterPro" id="IPR000843">
    <property type="entry name" value="HTH_LacI"/>
</dbReference>
<keyword evidence="6" id="KW-1185">Reference proteome</keyword>
<dbReference type="PANTHER" id="PTHR30146">
    <property type="entry name" value="LACI-RELATED TRANSCRIPTIONAL REPRESSOR"/>
    <property type="match status" value="1"/>
</dbReference>
<dbReference type="AlphaFoldDB" id="A0A1M7QPV0"/>
<dbReference type="InterPro" id="IPR028082">
    <property type="entry name" value="Peripla_BP_I"/>
</dbReference>
<sequence>MKITIKEIAKKAGVSTATVSKVIHNYQDVGENTRLNIIRIMNETGYQVKTRKVIGVIYGIHVNYNHPFFSEVMNSFSKQMGELGYDLMFFTGEDIDDYYKKCKEAQVDGCVILGGDEIKHSIRSLDKSDIPCIGIDIELTGKKSGYIMADNIKLGKMVVEHFYLLGHRNIGYIGGLPDTIIGSHRTQGFIQAMSDFGLSLNQNWIHHGDFTKNSSYLFMKELLKDNELPSAIFVASDVMAMGVIEAMEETKLAVPEDIAVIGCDDIELSKYINPPLTTIRQDKSKVGRLASLMLVDLMNGVLDSSSVMVESDLVVRQSCGGRK</sequence>
<keyword evidence="2" id="KW-0238">DNA-binding</keyword>
<dbReference type="SMART" id="SM00354">
    <property type="entry name" value="HTH_LACI"/>
    <property type="match status" value="1"/>
</dbReference>
<evidence type="ECO:0000256" key="2">
    <source>
        <dbReference type="ARBA" id="ARBA00023125"/>
    </source>
</evidence>
<dbReference type="Pfam" id="PF00356">
    <property type="entry name" value="LacI"/>
    <property type="match status" value="1"/>
</dbReference>
<name>A0A1M7QPV0_9BACI</name>
<keyword evidence="3" id="KW-0804">Transcription</keyword>
<evidence type="ECO:0000313" key="5">
    <source>
        <dbReference type="EMBL" id="SHN33547.1"/>
    </source>
</evidence>
<protein>
    <submittedName>
        <fullName evidence="5">Transcriptional regulator, LacI family</fullName>
    </submittedName>
</protein>
<dbReference type="PRINTS" id="PR00036">
    <property type="entry name" value="HTHLACI"/>
</dbReference>
<gene>
    <name evidence="5" type="ORF">SAMN05216179_3439</name>
</gene>
<dbReference type="SUPFAM" id="SSF47413">
    <property type="entry name" value="lambda repressor-like DNA-binding domains"/>
    <property type="match status" value="1"/>
</dbReference>
<keyword evidence="1" id="KW-0805">Transcription regulation</keyword>
<evidence type="ECO:0000256" key="1">
    <source>
        <dbReference type="ARBA" id="ARBA00023015"/>
    </source>
</evidence>
<dbReference type="InterPro" id="IPR046335">
    <property type="entry name" value="LacI/GalR-like_sensor"/>
</dbReference>
<dbReference type="RefSeq" id="WP_073203052.1">
    <property type="nucleotide sequence ID" value="NZ_FRCZ01000008.1"/>
</dbReference>
<dbReference type="PROSITE" id="PS50932">
    <property type="entry name" value="HTH_LACI_2"/>
    <property type="match status" value="1"/>
</dbReference>
<dbReference type="PANTHER" id="PTHR30146:SF109">
    <property type="entry name" value="HTH-TYPE TRANSCRIPTIONAL REGULATOR GALS"/>
    <property type="match status" value="1"/>
</dbReference>
<dbReference type="InterPro" id="IPR010982">
    <property type="entry name" value="Lambda_DNA-bd_dom_sf"/>
</dbReference>
<dbReference type="Pfam" id="PF13377">
    <property type="entry name" value="Peripla_BP_3"/>
    <property type="match status" value="1"/>
</dbReference>
<dbReference type="PROSITE" id="PS00356">
    <property type="entry name" value="HTH_LACI_1"/>
    <property type="match status" value="1"/>
</dbReference>
<dbReference type="Proteomes" id="UP000184184">
    <property type="component" value="Unassembled WGS sequence"/>
</dbReference>
<organism evidence="5 6">
    <name type="scientific">Gracilibacillus kekensis</name>
    <dbReference type="NCBI Taxonomy" id="1027249"/>
    <lineage>
        <taxon>Bacteria</taxon>
        <taxon>Bacillati</taxon>
        <taxon>Bacillota</taxon>
        <taxon>Bacilli</taxon>
        <taxon>Bacillales</taxon>
        <taxon>Bacillaceae</taxon>
        <taxon>Gracilibacillus</taxon>
    </lineage>
</organism>
<dbReference type="Gene3D" id="3.40.50.2300">
    <property type="match status" value="2"/>
</dbReference>
<dbReference type="EMBL" id="FRCZ01000008">
    <property type="protein sequence ID" value="SHN33547.1"/>
    <property type="molecule type" value="Genomic_DNA"/>
</dbReference>
<evidence type="ECO:0000313" key="6">
    <source>
        <dbReference type="Proteomes" id="UP000184184"/>
    </source>
</evidence>
<dbReference type="Gene3D" id="1.10.260.40">
    <property type="entry name" value="lambda repressor-like DNA-binding domains"/>
    <property type="match status" value="1"/>
</dbReference>
<evidence type="ECO:0000259" key="4">
    <source>
        <dbReference type="PROSITE" id="PS50932"/>
    </source>
</evidence>
<dbReference type="GO" id="GO:0000976">
    <property type="term" value="F:transcription cis-regulatory region binding"/>
    <property type="evidence" value="ECO:0007669"/>
    <property type="project" value="TreeGrafter"/>
</dbReference>
<reference evidence="5 6" key="1">
    <citation type="submission" date="2016-11" db="EMBL/GenBank/DDBJ databases">
        <authorList>
            <person name="Jaros S."/>
            <person name="Januszkiewicz K."/>
            <person name="Wedrychowicz H."/>
        </authorList>
    </citation>
    <scope>NUCLEOTIDE SEQUENCE [LARGE SCALE GENOMIC DNA]</scope>
    <source>
        <strain evidence="5 6">CGMCC 1.10681</strain>
    </source>
</reference>
<dbReference type="STRING" id="1027249.SAMN05216179_3439"/>
<feature type="domain" description="HTH lacI-type" evidence="4">
    <location>
        <begin position="3"/>
        <end position="47"/>
    </location>
</feature>
<dbReference type="SUPFAM" id="SSF53822">
    <property type="entry name" value="Periplasmic binding protein-like I"/>
    <property type="match status" value="1"/>
</dbReference>
<accession>A0A1M7QPV0</accession>
<dbReference type="CDD" id="cd06267">
    <property type="entry name" value="PBP1_LacI_sugar_binding-like"/>
    <property type="match status" value="1"/>
</dbReference>
<dbReference type="CDD" id="cd01392">
    <property type="entry name" value="HTH_LacI"/>
    <property type="match status" value="1"/>
</dbReference>
<dbReference type="OrthoDB" id="9775106at2"/>